<dbReference type="Gene3D" id="1.25.40.390">
    <property type="match status" value="1"/>
</dbReference>
<evidence type="ECO:0000256" key="3">
    <source>
        <dbReference type="ARBA" id="ARBA00022729"/>
    </source>
</evidence>
<dbReference type="Proteomes" id="UP000295438">
    <property type="component" value="Unassembled WGS sequence"/>
</dbReference>
<gene>
    <name evidence="8" type="ORF">E1898_04330</name>
</gene>
<protein>
    <submittedName>
        <fullName evidence="8">RagB/SusD family nutrient uptake outer membrane protein</fullName>
    </submittedName>
</protein>
<name>A0A4R5V8N6_9BACT</name>
<evidence type="ECO:0000313" key="9">
    <source>
        <dbReference type="Proteomes" id="UP000295438"/>
    </source>
</evidence>
<comment type="caution">
    <text evidence="8">The sequence shown here is derived from an EMBL/GenBank/DDBJ whole genome shotgun (WGS) entry which is preliminary data.</text>
</comment>
<keyword evidence="4" id="KW-0472">Membrane</keyword>
<organism evidence="8 9">
    <name type="scientific">Algoriphagus formosus</name>
    <dbReference type="NCBI Taxonomy" id="2007308"/>
    <lineage>
        <taxon>Bacteria</taxon>
        <taxon>Pseudomonadati</taxon>
        <taxon>Bacteroidota</taxon>
        <taxon>Cytophagia</taxon>
        <taxon>Cytophagales</taxon>
        <taxon>Cyclobacteriaceae</taxon>
        <taxon>Algoriphagus</taxon>
    </lineage>
</organism>
<evidence type="ECO:0000259" key="6">
    <source>
        <dbReference type="Pfam" id="PF07980"/>
    </source>
</evidence>
<evidence type="ECO:0000256" key="1">
    <source>
        <dbReference type="ARBA" id="ARBA00004442"/>
    </source>
</evidence>
<sequence length="452" mass="52657">MKRILIFFFGFLLLGIQSCSEFLDSKPNRNLVIPQSLDDFQQMLDAELRGLNDFYMNGLFSSDDIYFSESLLSLLSFSQTSFYFWEADPYLPDEWDAGFASSYRKILYANLVLEGLENYEPANELERNRVLELESSARFFRALGHYEVLLHFAPPYDPSQPDQLGISIRLTSDINVKNERSTMKECFDQIIEDLEFGLDYLPTKAEIPTRPSLWASNAFLGRVFLNMLDYEKAYTYSKAALDIDNSLMDFKMIDSELPYSFEVFHEETIFYQKHLTSRHTTNGGAYVNPELVELYDSTDLRKTYFLLPSSEEGLFNFRGNYTGDFYHFGGLAVDEVILNYAESAFRIGEEVEALEQLNYLLENRYEEGFEAISELSGQDLLEKIVMERRKELVYRGLRWLDLKRFNLYPELAVTLDRTFNERQATLPPNDLRYAFLIPPAEINLNPIQQNPR</sequence>
<comment type="subcellular location">
    <subcellularLocation>
        <location evidence="1">Cell outer membrane</location>
    </subcellularLocation>
</comment>
<comment type="similarity">
    <text evidence="2">Belongs to the SusD family.</text>
</comment>
<dbReference type="AlphaFoldDB" id="A0A4R5V8N6"/>
<accession>A0A4R5V8N6</accession>
<dbReference type="InterPro" id="IPR011990">
    <property type="entry name" value="TPR-like_helical_dom_sf"/>
</dbReference>
<keyword evidence="3" id="KW-0732">Signal</keyword>
<dbReference type="PROSITE" id="PS51257">
    <property type="entry name" value="PROKAR_LIPOPROTEIN"/>
    <property type="match status" value="1"/>
</dbReference>
<reference evidence="8 9" key="1">
    <citation type="submission" date="2019-03" db="EMBL/GenBank/DDBJ databases">
        <title>Algoriphagus aquimaris sp. nov., isolated form marine sediment in Pohang, Korea.</title>
        <authorList>
            <person name="Kim J."/>
            <person name="Yoon S.-H."/>
            <person name="Lee S.-S."/>
        </authorList>
    </citation>
    <scope>NUCLEOTIDE SEQUENCE [LARGE SCALE GENOMIC DNA]</scope>
    <source>
        <strain evidence="8 9">F21</strain>
    </source>
</reference>
<dbReference type="Pfam" id="PF14322">
    <property type="entry name" value="SusD-like_3"/>
    <property type="match status" value="1"/>
</dbReference>
<dbReference type="EMBL" id="SMUW01000028">
    <property type="protein sequence ID" value="TDK47906.1"/>
    <property type="molecule type" value="Genomic_DNA"/>
</dbReference>
<evidence type="ECO:0000259" key="7">
    <source>
        <dbReference type="Pfam" id="PF14322"/>
    </source>
</evidence>
<evidence type="ECO:0000256" key="2">
    <source>
        <dbReference type="ARBA" id="ARBA00006275"/>
    </source>
</evidence>
<keyword evidence="5" id="KW-0998">Cell outer membrane</keyword>
<dbReference type="RefSeq" id="WP_133389977.1">
    <property type="nucleotide sequence ID" value="NZ_SMUW01000028.1"/>
</dbReference>
<evidence type="ECO:0000313" key="8">
    <source>
        <dbReference type="EMBL" id="TDK47906.1"/>
    </source>
</evidence>
<proteinExistence type="inferred from homology"/>
<keyword evidence="9" id="KW-1185">Reference proteome</keyword>
<feature type="domain" description="RagB/SusD" evidence="6">
    <location>
        <begin position="335"/>
        <end position="450"/>
    </location>
</feature>
<evidence type="ECO:0000256" key="5">
    <source>
        <dbReference type="ARBA" id="ARBA00023237"/>
    </source>
</evidence>
<dbReference type="GO" id="GO:0009279">
    <property type="term" value="C:cell outer membrane"/>
    <property type="evidence" value="ECO:0007669"/>
    <property type="project" value="UniProtKB-SubCell"/>
</dbReference>
<feature type="domain" description="SusD-like N-terminal" evidence="7">
    <location>
        <begin position="21"/>
        <end position="225"/>
    </location>
</feature>
<dbReference type="SUPFAM" id="SSF48452">
    <property type="entry name" value="TPR-like"/>
    <property type="match status" value="1"/>
</dbReference>
<dbReference type="Pfam" id="PF07980">
    <property type="entry name" value="SusD_RagB"/>
    <property type="match status" value="1"/>
</dbReference>
<evidence type="ECO:0000256" key="4">
    <source>
        <dbReference type="ARBA" id="ARBA00023136"/>
    </source>
</evidence>
<dbReference type="InterPro" id="IPR012944">
    <property type="entry name" value="SusD_RagB_dom"/>
</dbReference>
<dbReference type="InterPro" id="IPR033985">
    <property type="entry name" value="SusD-like_N"/>
</dbReference>